<dbReference type="Gene3D" id="3.30.420.10">
    <property type="entry name" value="Ribonuclease H-like superfamily/Ribonuclease H"/>
    <property type="match status" value="1"/>
</dbReference>
<evidence type="ECO:0000256" key="1">
    <source>
        <dbReference type="ARBA" id="ARBA00002286"/>
    </source>
</evidence>
<dbReference type="EMBL" id="PKKJ01000006">
    <property type="protein sequence ID" value="PKY66116.1"/>
    <property type="molecule type" value="Genomic_DNA"/>
</dbReference>
<dbReference type="InterPro" id="IPR036397">
    <property type="entry name" value="RNaseH_sf"/>
</dbReference>
<dbReference type="InterPro" id="IPR001584">
    <property type="entry name" value="Integrase_cat-core"/>
</dbReference>
<organism evidence="3 4">
    <name type="scientific">Schaalia turicensis</name>
    <dbReference type="NCBI Taxonomy" id="131111"/>
    <lineage>
        <taxon>Bacteria</taxon>
        <taxon>Bacillati</taxon>
        <taxon>Actinomycetota</taxon>
        <taxon>Actinomycetes</taxon>
        <taxon>Actinomycetales</taxon>
        <taxon>Actinomycetaceae</taxon>
        <taxon>Schaalia</taxon>
    </lineage>
</organism>
<dbReference type="InterPro" id="IPR025948">
    <property type="entry name" value="HTH-like_dom"/>
</dbReference>
<evidence type="ECO:0000259" key="2">
    <source>
        <dbReference type="PROSITE" id="PS50994"/>
    </source>
</evidence>
<comment type="caution">
    <text evidence="3">The sequence shown here is derived from an EMBL/GenBank/DDBJ whole genome shotgun (WGS) entry which is preliminary data.</text>
</comment>
<dbReference type="InterPro" id="IPR048020">
    <property type="entry name" value="Transpos_IS3"/>
</dbReference>
<dbReference type="GO" id="GO:0003676">
    <property type="term" value="F:nucleic acid binding"/>
    <property type="evidence" value="ECO:0007669"/>
    <property type="project" value="InterPro"/>
</dbReference>
<dbReference type="SUPFAM" id="SSF53098">
    <property type="entry name" value="Ribonuclease H-like"/>
    <property type="match status" value="1"/>
</dbReference>
<dbReference type="PROSITE" id="PS50994">
    <property type="entry name" value="INTEGRASE"/>
    <property type="match status" value="1"/>
</dbReference>
<proteinExistence type="predicted"/>
<dbReference type="PANTHER" id="PTHR46889:SF4">
    <property type="entry name" value="TRANSPOSASE INSO FOR INSERTION SEQUENCE ELEMENT IS911B-RELATED"/>
    <property type="match status" value="1"/>
</dbReference>
<feature type="domain" description="Integrase catalytic" evidence="2">
    <location>
        <begin position="116"/>
        <end position="278"/>
    </location>
</feature>
<reference evidence="3 4" key="1">
    <citation type="submission" date="2017-12" db="EMBL/GenBank/DDBJ databases">
        <title>Phylogenetic diversity of female urinary microbiome.</title>
        <authorList>
            <person name="Thomas-White K."/>
            <person name="Wolfe A.J."/>
        </authorList>
    </citation>
    <scope>NUCLEOTIDE SEQUENCE [LARGE SCALE GENOMIC DNA]</scope>
    <source>
        <strain evidence="3 4">UMB0250</strain>
    </source>
</reference>
<dbReference type="Pfam" id="PF13333">
    <property type="entry name" value="rve_2"/>
    <property type="match status" value="1"/>
</dbReference>
<dbReference type="InterPro" id="IPR012337">
    <property type="entry name" value="RNaseH-like_sf"/>
</dbReference>
<comment type="function">
    <text evidence="1">Involved in the transposition of the insertion sequence.</text>
</comment>
<dbReference type="Proteomes" id="UP000234545">
    <property type="component" value="Unassembled WGS sequence"/>
</dbReference>
<protein>
    <recommendedName>
        <fullName evidence="2">Integrase catalytic domain-containing protein</fullName>
    </recommendedName>
</protein>
<dbReference type="InterPro" id="IPR050900">
    <property type="entry name" value="Transposase_IS3/IS150/IS904"/>
</dbReference>
<sequence>MVASLKSQYRLADLLQAAGLARSTFYYHQARLDAPDKHVGLKREIKTVFDQSHARYGRRRVRLALKRQGICVSRKLVAKLMKQEHLVCQARKKKRYNSYRSNQSNAAGNVLNRDFTATKPNQKWVSDVTEFRVGNQKLYLSPIIDLYDHSVISYSISASPNLELTNSSLRKALHQAQPGPGMIMHTDQGFQYQHHSWKALLANYNATQSMSRKGNCHDNAIAENFFAHLKAELFYQQAFTNTEDLANQIQDYIHWYNNQRIQQRLEGMTPNEYRNHALVA</sequence>
<evidence type="ECO:0000313" key="3">
    <source>
        <dbReference type="EMBL" id="PKY66116.1"/>
    </source>
</evidence>
<dbReference type="NCBIfam" id="NF033516">
    <property type="entry name" value="transpos_IS3"/>
    <property type="match status" value="1"/>
</dbReference>
<dbReference type="Pfam" id="PF13276">
    <property type="entry name" value="HTH_21"/>
    <property type="match status" value="1"/>
</dbReference>
<dbReference type="AlphaFoldDB" id="A0A2I1I4Q8"/>
<dbReference type="Pfam" id="PF00665">
    <property type="entry name" value="rve"/>
    <property type="match status" value="1"/>
</dbReference>
<dbReference type="PANTHER" id="PTHR46889">
    <property type="entry name" value="TRANSPOSASE INSF FOR INSERTION SEQUENCE IS3B-RELATED"/>
    <property type="match status" value="1"/>
</dbReference>
<accession>A0A2I1I4Q8</accession>
<dbReference type="GO" id="GO:0015074">
    <property type="term" value="P:DNA integration"/>
    <property type="evidence" value="ECO:0007669"/>
    <property type="project" value="InterPro"/>
</dbReference>
<name>A0A2I1I4Q8_9ACTO</name>
<evidence type="ECO:0000313" key="4">
    <source>
        <dbReference type="Proteomes" id="UP000234545"/>
    </source>
</evidence>
<gene>
    <name evidence="3" type="ORF">CYJ25_05945</name>
</gene>